<dbReference type="CDD" id="cd03809">
    <property type="entry name" value="GT4_MtfB-like"/>
    <property type="match status" value="1"/>
</dbReference>
<dbReference type="PANTHER" id="PTHR46401">
    <property type="entry name" value="GLYCOSYLTRANSFERASE WBBK-RELATED"/>
    <property type="match status" value="1"/>
</dbReference>
<dbReference type="InterPro" id="IPR028098">
    <property type="entry name" value="Glyco_trans_4-like_N"/>
</dbReference>
<feature type="domain" description="Glycosyl transferase family 1" evidence="2">
    <location>
        <begin position="190"/>
        <end position="343"/>
    </location>
</feature>
<keyword evidence="1" id="KW-0808">Transferase</keyword>
<dbReference type="STRING" id="1312852.EG19_00835"/>
<evidence type="ECO:0000259" key="3">
    <source>
        <dbReference type="Pfam" id="PF13439"/>
    </source>
</evidence>
<feature type="domain" description="Glycosyltransferase subfamily 4-like N-terminal" evidence="3">
    <location>
        <begin position="29"/>
        <end position="183"/>
    </location>
</feature>
<evidence type="ECO:0000259" key="2">
    <source>
        <dbReference type="Pfam" id="PF00534"/>
    </source>
</evidence>
<evidence type="ECO:0000256" key="1">
    <source>
        <dbReference type="ARBA" id="ARBA00022679"/>
    </source>
</evidence>
<proteinExistence type="predicted"/>
<accession>A0A062XNI2</accession>
<evidence type="ECO:0000313" key="4">
    <source>
        <dbReference type="EMBL" id="KDA54142.1"/>
    </source>
</evidence>
<dbReference type="Gene3D" id="3.40.50.2000">
    <property type="entry name" value="Glycogen Phosphorylase B"/>
    <property type="match status" value="2"/>
</dbReference>
<dbReference type="Pfam" id="PF00534">
    <property type="entry name" value="Glycos_transf_1"/>
    <property type="match status" value="1"/>
</dbReference>
<dbReference type="SUPFAM" id="SSF53756">
    <property type="entry name" value="UDP-Glycosyltransferase/glycogen phosphorylase"/>
    <property type="match status" value="1"/>
</dbReference>
<dbReference type="GO" id="GO:0016757">
    <property type="term" value="F:glycosyltransferase activity"/>
    <property type="evidence" value="ECO:0007669"/>
    <property type="project" value="InterPro"/>
</dbReference>
<gene>
    <name evidence="4" type="ORF">EG19_00835</name>
</gene>
<protein>
    <recommendedName>
        <fullName evidence="6">Glycosyltransferase family 1 protein</fullName>
    </recommendedName>
</protein>
<organism evidence="4 5">
    <name type="scientific">Thermoanaerobaculum aquaticum</name>
    <dbReference type="NCBI Taxonomy" id="1312852"/>
    <lineage>
        <taxon>Bacteria</taxon>
        <taxon>Pseudomonadati</taxon>
        <taxon>Acidobacteriota</taxon>
        <taxon>Thermoanaerobaculia</taxon>
        <taxon>Thermoanaerobaculales</taxon>
        <taxon>Thermoanaerobaculaceae</taxon>
        <taxon>Thermoanaerobaculum</taxon>
    </lineage>
</organism>
<dbReference type="AlphaFoldDB" id="A0A062XNI2"/>
<comment type="caution">
    <text evidence="4">The sequence shown here is derived from an EMBL/GenBank/DDBJ whole genome shotgun (WGS) entry which is preliminary data.</text>
</comment>
<dbReference type="Proteomes" id="UP000027284">
    <property type="component" value="Unassembled WGS sequence"/>
</dbReference>
<dbReference type="GO" id="GO:0009103">
    <property type="term" value="P:lipopolysaccharide biosynthetic process"/>
    <property type="evidence" value="ECO:0007669"/>
    <property type="project" value="TreeGrafter"/>
</dbReference>
<dbReference type="Pfam" id="PF13439">
    <property type="entry name" value="Glyco_transf_4"/>
    <property type="match status" value="1"/>
</dbReference>
<evidence type="ECO:0008006" key="6">
    <source>
        <dbReference type="Google" id="ProtNLM"/>
    </source>
</evidence>
<dbReference type="EMBL" id="JMFG01000011">
    <property type="protein sequence ID" value="KDA54142.1"/>
    <property type="molecule type" value="Genomic_DNA"/>
</dbReference>
<dbReference type="PANTHER" id="PTHR46401:SF2">
    <property type="entry name" value="GLYCOSYLTRANSFERASE WBBK-RELATED"/>
    <property type="match status" value="1"/>
</dbReference>
<sequence>MSGATLSCQACAVTFAFDARAAFVDPHRGFGRMVRELVPALAQLAAESLVVCVPAHASIPAAWYPWSAQTLKLRRPRRGAFLTDGLAWAWTARRHRFSCLHLPAWGVPAGVPVPVVATFHDATPLLFPTGLSWWQKKRVALGLASLRRAILVHTPSAFAKRQLGLLFPELEARAVVVPHGVHPRFQPLPTPTGEFVLGVGGGEQHKNWEVILEAYAQPQAHALPPLRLLGAVAKEARILRLVREKRLEGRVLLSPDVDEATLVGAYQNAWALVFPSKNEGFGLPALEAMACGCPVLAANAGALPEVCGDAAVLLPPEDPKAWLLALVALQQNPSLRLELREAGLARARQFTWERTARELLEVYRAAIRRASSAR</sequence>
<reference evidence="4 5" key="1">
    <citation type="submission" date="2014-04" db="EMBL/GenBank/DDBJ databases">
        <title>The Genome Sequence of Thermoanaerobaculum aquaticum MP-01, The First Cultivated Group 23 Acidobacterium.</title>
        <authorList>
            <person name="Stamps B.W."/>
            <person name="Losey N.A."/>
            <person name="Lawson P.A."/>
            <person name="Stevenson B.S."/>
        </authorList>
    </citation>
    <scope>NUCLEOTIDE SEQUENCE [LARGE SCALE GENOMIC DNA]</scope>
    <source>
        <strain evidence="4 5">MP-01</strain>
    </source>
</reference>
<name>A0A062XNI2_9BACT</name>
<dbReference type="InterPro" id="IPR001296">
    <property type="entry name" value="Glyco_trans_1"/>
</dbReference>
<evidence type="ECO:0000313" key="5">
    <source>
        <dbReference type="Proteomes" id="UP000027284"/>
    </source>
</evidence>
<keyword evidence="5" id="KW-1185">Reference proteome</keyword>